<feature type="region of interest" description="Disordered" evidence="1">
    <location>
        <begin position="88"/>
        <end position="116"/>
    </location>
</feature>
<accession>M1P162</accession>
<gene>
    <name evidence="2" type="ORF">FLSS-17_0014</name>
</gene>
<dbReference type="AlphaFoldDB" id="M1P162"/>
<reference evidence="2" key="1">
    <citation type="journal article" date="2013" name="Syst. Appl. Microbiol.">
        <title>New insights into the archaeal diversity of a hypersaline microbial mat obtained by a metagenomic approach.</title>
        <authorList>
            <person name="Lopez-Lopez A."/>
            <person name="Richter M."/>
            <person name="Pena A."/>
            <person name="Tamames J."/>
            <person name="Rossello-Mora R."/>
        </authorList>
    </citation>
    <scope>NUCLEOTIDE SEQUENCE</scope>
</reference>
<evidence type="ECO:0000313" key="2">
    <source>
        <dbReference type="EMBL" id="AGF93106.1"/>
    </source>
</evidence>
<evidence type="ECO:0008006" key="3">
    <source>
        <dbReference type="Google" id="ProtNLM"/>
    </source>
</evidence>
<organism evidence="2">
    <name type="scientific">uncultured organism</name>
    <dbReference type="NCBI Taxonomy" id="155900"/>
    <lineage>
        <taxon>unclassified sequences</taxon>
        <taxon>environmental samples</taxon>
    </lineage>
</organism>
<protein>
    <recommendedName>
        <fullName evidence="3">HTH cro/C1-type domain-containing protein</fullName>
    </recommendedName>
</protein>
<name>M1P162_9ZZZZ</name>
<sequence length="116" mass="13036">MKIDKEDILSALEAKNMGDAELASKVNVPNDVVQNIINNEEGEDKVVNKICVVLGIENPVEENSDNSSESSLEVENYSIAELEEMIEGGEITKEKVKEKEEDRPEEERRTTLLNFL</sequence>
<evidence type="ECO:0000256" key="1">
    <source>
        <dbReference type="SAM" id="MobiDB-lite"/>
    </source>
</evidence>
<dbReference type="EMBL" id="JX684082">
    <property type="protein sequence ID" value="AGF93106.1"/>
    <property type="molecule type" value="Genomic_DNA"/>
</dbReference>
<proteinExistence type="predicted"/>
<feature type="compositionally biased region" description="Basic and acidic residues" evidence="1">
    <location>
        <begin position="90"/>
        <end position="110"/>
    </location>
</feature>